<sequence>MDDHSELKRLAVELTAANDLFNESPQDNEIGDAWSLANDRFNEAASPEVILALIAENESLKGPHDWLAEDLIKELVDNAQSFQDNSDHGDSDPFAIVLLAAASRIRRQEVSIERFRAENAGLKTGYEAYEQVHAGLKAEVEWLRKDSESYRLLSFCHGQGALELVRSHHELCAEIRRLKIIAGEPVPPTPEEFIGPSPEGPTARIRRKLAAMGKGVQS</sequence>
<comment type="caution">
    <text evidence="1">The sequence shown here is derived from an EMBL/GenBank/DDBJ whole genome shotgun (WGS) entry which is preliminary data.</text>
</comment>
<organism evidence="1 2">
    <name type="scientific">Pseudomonas lundensis</name>
    <dbReference type="NCBI Taxonomy" id="86185"/>
    <lineage>
        <taxon>Bacteria</taxon>
        <taxon>Pseudomonadati</taxon>
        <taxon>Pseudomonadota</taxon>
        <taxon>Gammaproteobacteria</taxon>
        <taxon>Pseudomonadales</taxon>
        <taxon>Pseudomonadaceae</taxon>
        <taxon>Pseudomonas</taxon>
    </lineage>
</organism>
<gene>
    <name evidence="1" type="ORF">CJF38_18850</name>
</gene>
<name>A0ABX4GHM7_9PSED</name>
<accession>A0ABX4GHM7</accession>
<protein>
    <submittedName>
        <fullName evidence="1">Uncharacterized protein</fullName>
    </submittedName>
</protein>
<dbReference type="RefSeq" id="WP_095022805.1">
    <property type="nucleotide sequence ID" value="NZ_JAAQXW010000003.1"/>
</dbReference>
<evidence type="ECO:0000313" key="1">
    <source>
        <dbReference type="EMBL" id="OZY53607.1"/>
    </source>
</evidence>
<reference evidence="1 2" key="1">
    <citation type="submission" date="2017-08" db="EMBL/GenBank/DDBJ databases">
        <title>Genomic and metabolic characterisation of spoilage-associated Pseudomonas species.</title>
        <authorList>
            <person name="Stanborough T."/>
            <person name="Fegan N."/>
            <person name="Powell S.M."/>
            <person name="Singh T."/>
            <person name="Tamplin M.L."/>
            <person name="Chandry P.S."/>
        </authorList>
    </citation>
    <scope>NUCLEOTIDE SEQUENCE [LARGE SCALE GENOMIC DNA]</scope>
    <source>
        <strain evidence="1 2">L1814</strain>
    </source>
</reference>
<dbReference type="Proteomes" id="UP000216897">
    <property type="component" value="Unassembled WGS sequence"/>
</dbReference>
<dbReference type="EMBL" id="NQKG01000022">
    <property type="protein sequence ID" value="OZY53607.1"/>
    <property type="molecule type" value="Genomic_DNA"/>
</dbReference>
<keyword evidence="2" id="KW-1185">Reference proteome</keyword>
<proteinExistence type="predicted"/>
<evidence type="ECO:0000313" key="2">
    <source>
        <dbReference type="Proteomes" id="UP000216897"/>
    </source>
</evidence>